<proteinExistence type="predicted"/>
<dbReference type="Proteomes" id="UP001519460">
    <property type="component" value="Unassembled WGS sequence"/>
</dbReference>
<dbReference type="EMBL" id="JACVVK020000301">
    <property type="protein sequence ID" value="KAK7479524.1"/>
    <property type="molecule type" value="Genomic_DNA"/>
</dbReference>
<feature type="non-terminal residue" evidence="1">
    <location>
        <position position="75"/>
    </location>
</feature>
<organism evidence="1 2">
    <name type="scientific">Batillaria attramentaria</name>
    <dbReference type="NCBI Taxonomy" id="370345"/>
    <lineage>
        <taxon>Eukaryota</taxon>
        <taxon>Metazoa</taxon>
        <taxon>Spiralia</taxon>
        <taxon>Lophotrochozoa</taxon>
        <taxon>Mollusca</taxon>
        <taxon>Gastropoda</taxon>
        <taxon>Caenogastropoda</taxon>
        <taxon>Sorbeoconcha</taxon>
        <taxon>Cerithioidea</taxon>
        <taxon>Batillariidae</taxon>
        <taxon>Batillaria</taxon>
    </lineage>
</organism>
<accession>A0ABD0JWT5</accession>
<name>A0ABD0JWT5_9CAEN</name>
<protein>
    <submittedName>
        <fullName evidence="1">Uncharacterized protein</fullName>
    </submittedName>
</protein>
<evidence type="ECO:0000313" key="2">
    <source>
        <dbReference type="Proteomes" id="UP001519460"/>
    </source>
</evidence>
<gene>
    <name evidence="1" type="ORF">BaRGS_00029241</name>
</gene>
<sequence>MSRHLRTRDMSESIGESLGARARVKHVQTCLPSPHESPAACLSLSSADRSDKSCLPLVALLSRVTFSVPNSYQST</sequence>
<keyword evidence="2" id="KW-1185">Reference proteome</keyword>
<evidence type="ECO:0000313" key="1">
    <source>
        <dbReference type="EMBL" id="KAK7479524.1"/>
    </source>
</evidence>
<comment type="caution">
    <text evidence="1">The sequence shown here is derived from an EMBL/GenBank/DDBJ whole genome shotgun (WGS) entry which is preliminary data.</text>
</comment>
<dbReference type="AlphaFoldDB" id="A0ABD0JWT5"/>
<reference evidence="1 2" key="1">
    <citation type="journal article" date="2023" name="Sci. Data">
        <title>Genome assembly of the Korean intertidal mud-creeper Batillaria attramentaria.</title>
        <authorList>
            <person name="Patra A.K."/>
            <person name="Ho P.T."/>
            <person name="Jun S."/>
            <person name="Lee S.J."/>
            <person name="Kim Y."/>
            <person name="Won Y.J."/>
        </authorList>
    </citation>
    <scope>NUCLEOTIDE SEQUENCE [LARGE SCALE GENOMIC DNA]</scope>
    <source>
        <strain evidence="1">Wonlab-2016</strain>
    </source>
</reference>